<proteinExistence type="predicted"/>
<protein>
    <submittedName>
        <fullName evidence="1">Uncharacterized protein</fullName>
    </submittedName>
</protein>
<dbReference type="Proteomes" id="UP000322876">
    <property type="component" value="Unassembled WGS sequence"/>
</dbReference>
<comment type="caution">
    <text evidence="1">The sequence shown here is derived from an EMBL/GenBank/DDBJ whole genome shotgun (WGS) entry which is preliminary data.</text>
</comment>
<keyword evidence="2" id="KW-1185">Reference proteome</keyword>
<dbReference type="AlphaFoldDB" id="A0A5A8F762"/>
<dbReference type="OrthoDB" id="9810057at2"/>
<dbReference type="RefSeq" id="WP_149266659.1">
    <property type="nucleotide sequence ID" value="NZ_VFJB01000006.1"/>
</dbReference>
<evidence type="ECO:0000313" key="2">
    <source>
        <dbReference type="Proteomes" id="UP000322876"/>
    </source>
</evidence>
<name>A0A5A8F762_9BACT</name>
<dbReference type="EMBL" id="VFJB01000006">
    <property type="protein sequence ID" value="KAA0257686.1"/>
    <property type="molecule type" value="Genomic_DNA"/>
</dbReference>
<gene>
    <name evidence="1" type="ORF">FHQ18_08055</name>
</gene>
<organism evidence="1 2">
    <name type="scientific">Deferribacter autotrophicus</name>
    <dbReference type="NCBI Taxonomy" id="500465"/>
    <lineage>
        <taxon>Bacteria</taxon>
        <taxon>Pseudomonadati</taxon>
        <taxon>Deferribacterota</taxon>
        <taxon>Deferribacteres</taxon>
        <taxon>Deferribacterales</taxon>
        <taxon>Deferribacteraceae</taxon>
        <taxon>Deferribacter</taxon>
    </lineage>
</organism>
<sequence>MKDKRKLIKELEEIAQRLNISVRYEATKAKGGLCRVEDKYYIIIDKKATPEYKISVLVRSLRKLDLNNIHIKPKLREFIENY</sequence>
<evidence type="ECO:0000313" key="1">
    <source>
        <dbReference type="EMBL" id="KAA0257686.1"/>
    </source>
</evidence>
<accession>A0A5A8F762</accession>
<reference evidence="1 2" key="1">
    <citation type="submission" date="2019-06" db="EMBL/GenBank/DDBJ databases">
        <title>Genomic insights into carbon and energy metabolism of Deferribacter autotrophicus revealed new metabolic traits in the phylum Deferribacteres.</title>
        <authorList>
            <person name="Slobodkin A.I."/>
            <person name="Slobodkina G.B."/>
            <person name="Allioux M."/>
            <person name="Alain K."/>
            <person name="Jebbar M."/>
            <person name="Shadrin V."/>
            <person name="Kublanov I.V."/>
            <person name="Toshchakov S.V."/>
            <person name="Bonch-Osmolovskaya E.A."/>
        </authorList>
    </citation>
    <scope>NUCLEOTIDE SEQUENCE [LARGE SCALE GENOMIC DNA]</scope>
    <source>
        <strain evidence="1 2">SL50</strain>
    </source>
</reference>